<name>A0A7V8RXE9_9MYCO</name>
<dbReference type="Proteomes" id="UP000037843">
    <property type="component" value="Unassembled WGS sequence"/>
</dbReference>
<feature type="region of interest" description="Disordered" evidence="1">
    <location>
        <begin position="237"/>
        <end position="263"/>
    </location>
</feature>
<accession>A0A7V8RXE9</accession>
<keyword evidence="5" id="KW-1185">Reference proteome</keyword>
<protein>
    <submittedName>
        <fullName evidence="2">Uncharacterized protein</fullName>
    </submittedName>
</protein>
<proteinExistence type="predicted"/>
<evidence type="ECO:0000256" key="1">
    <source>
        <dbReference type="SAM" id="MobiDB-lite"/>
    </source>
</evidence>
<dbReference type="KEGG" id="miz:BAB75_19245"/>
<gene>
    <name evidence="2" type="ORF">AN908_07885</name>
    <name evidence="3" type="ORF">AN912_11900</name>
</gene>
<dbReference type="AlphaFoldDB" id="A0A7V8RXE9"/>
<evidence type="ECO:0000313" key="3">
    <source>
        <dbReference type="EMBL" id="KPG34049.1"/>
    </source>
</evidence>
<dbReference type="EMBL" id="LJFS01000012">
    <property type="protein sequence ID" value="KPG34049.1"/>
    <property type="molecule type" value="Genomic_DNA"/>
</dbReference>
<evidence type="ECO:0000313" key="4">
    <source>
        <dbReference type="Proteomes" id="UP000037843"/>
    </source>
</evidence>
<dbReference type="RefSeq" id="WP_043077801.1">
    <property type="nucleotide sequence ID" value="NZ_CP011530.1"/>
</dbReference>
<sequence length="276" mass="30632">MRIRSIKPEFWRSQDISAIEDWATRLLFIGLWSYVDDNGVGVDRVSNIAADLFADDLERDPSETFARVSRGLQQLAERFSIVRYEVAGRSFLFVNGWAEHQRIDHPNVPRYPLPDGTIAHPTSEKPSRSRSSAKSSRKSRETLAPGTGEQGNRGTEQKRENARERDADPLTPVEPIAPPLSVIPDDWEPNLVHRSKAKALGITDLDGAAESFRNHALMQGRIVANWDAAFASWLASPKTAAAERDRKAANGPAQSTSDLRVAQAQALKSNGRLELE</sequence>
<dbReference type="EMBL" id="LJFO01000003">
    <property type="protein sequence ID" value="KPG14443.1"/>
    <property type="molecule type" value="Genomic_DNA"/>
</dbReference>
<evidence type="ECO:0000313" key="2">
    <source>
        <dbReference type="EMBL" id="KPG14443.1"/>
    </source>
</evidence>
<dbReference type="GeneID" id="55564166"/>
<feature type="region of interest" description="Disordered" evidence="1">
    <location>
        <begin position="104"/>
        <end position="187"/>
    </location>
</feature>
<evidence type="ECO:0000313" key="5">
    <source>
        <dbReference type="Proteomes" id="UP000037962"/>
    </source>
</evidence>
<reference evidence="4 5" key="1">
    <citation type="submission" date="2015-09" db="EMBL/GenBank/DDBJ databases">
        <title>Genome Sequences of Mycobacterium immunogenum Isolates, Recuperated from a Chloraminated Drinking Water Distribution System Simulator Subjected to Episodes of Nitrification.</title>
        <authorList>
            <person name="Gomez-Alvarez V."/>
            <person name="Revetta R.P."/>
        </authorList>
    </citation>
    <scope>NUCLEOTIDE SEQUENCE [LARGE SCALE GENOMIC DNA]</scope>
    <source>
        <strain evidence="2 4">H008</strain>
        <strain evidence="3 5">H076</strain>
    </source>
</reference>
<comment type="caution">
    <text evidence="2">The sequence shown here is derived from an EMBL/GenBank/DDBJ whole genome shotgun (WGS) entry which is preliminary data.</text>
</comment>
<organism evidence="2 4">
    <name type="scientific">Mycobacteroides immunogenum</name>
    <dbReference type="NCBI Taxonomy" id="83262"/>
    <lineage>
        <taxon>Bacteria</taxon>
        <taxon>Bacillati</taxon>
        <taxon>Actinomycetota</taxon>
        <taxon>Actinomycetes</taxon>
        <taxon>Mycobacteriales</taxon>
        <taxon>Mycobacteriaceae</taxon>
        <taxon>Mycobacteroides</taxon>
    </lineage>
</organism>
<dbReference type="Proteomes" id="UP000037962">
    <property type="component" value="Unassembled WGS sequence"/>
</dbReference>
<feature type="compositionally biased region" description="Basic and acidic residues" evidence="1">
    <location>
        <begin position="155"/>
        <end position="168"/>
    </location>
</feature>